<feature type="region of interest" description="Disordered" evidence="1">
    <location>
        <begin position="45"/>
        <end position="82"/>
    </location>
</feature>
<dbReference type="AlphaFoldDB" id="A0A2S4M5Z7"/>
<dbReference type="EMBL" id="PQGA01000009">
    <property type="protein sequence ID" value="POR50124.1"/>
    <property type="molecule type" value="Genomic_DNA"/>
</dbReference>
<proteinExistence type="predicted"/>
<reference evidence="2 3" key="1">
    <citation type="submission" date="2018-01" db="EMBL/GenBank/DDBJ databases">
        <title>Genomic Encyclopedia of Type Strains, Phase III (KMG-III): the genomes of soil and plant-associated and newly described type strains.</title>
        <authorList>
            <person name="Whitman W."/>
        </authorList>
    </citation>
    <scope>NUCLEOTIDE SEQUENCE [LARGE SCALE GENOMIC DNA]</scope>
    <source>
        <strain evidence="2 3">JCM 18070</strain>
    </source>
</reference>
<accession>A0A2S4M5Z7</accession>
<name>A0A2S4M5Z7_9BURK</name>
<feature type="compositionally biased region" description="Polar residues" evidence="1">
    <location>
        <begin position="56"/>
        <end position="75"/>
    </location>
</feature>
<evidence type="ECO:0000313" key="3">
    <source>
        <dbReference type="Proteomes" id="UP000237381"/>
    </source>
</evidence>
<keyword evidence="3" id="KW-1185">Reference proteome</keyword>
<protein>
    <submittedName>
        <fullName evidence="2">Uncharacterized protein</fullName>
    </submittedName>
</protein>
<organism evidence="2 3">
    <name type="scientific">Paraburkholderia eburnea</name>
    <dbReference type="NCBI Taxonomy" id="1189126"/>
    <lineage>
        <taxon>Bacteria</taxon>
        <taxon>Pseudomonadati</taxon>
        <taxon>Pseudomonadota</taxon>
        <taxon>Betaproteobacteria</taxon>
        <taxon>Burkholderiales</taxon>
        <taxon>Burkholderiaceae</taxon>
        <taxon>Paraburkholderia</taxon>
    </lineage>
</organism>
<sequence>MPPAFFTPLFPAGRALVIGGPVPEGAELPATLTVEAVPALPQKLKNPADKGWANDEIQSSNKQNQKSVVIENSTVRGAPIVR</sequence>
<dbReference type="Proteomes" id="UP000237381">
    <property type="component" value="Unassembled WGS sequence"/>
</dbReference>
<gene>
    <name evidence="2" type="ORF">B0G62_10932</name>
</gene>
<evidence type="ECO:0000256" key="1">
    <source>
        <dbReference type="SAM" id="MobiDB-lite"/>
    </source>
</evidence>
<comment type="caution">
    <text evidence="2">The sequence shown here is derived from an EMBL/GenBank/DDBJ whole genome shotgun (WGS) entry which is preliminary data.</text>
</comment>
<evidence type="ECO:0000313" key="2">
    <source>
        <dbReference type="EMBL" id="POR50124.1"/>
    </source>
</evidence>